<dbReference type="InterPro" id="IPR006120">
    <property type="entry name" value="Resolvase_HTH_dom"/>
</dbReference>
<dbReference type="STRING" id="338966.Ppro_1325"/>
<evidence type="ECO:0000256" key="5">
    <source>
        <dbReference type="PIRSR" id="PIRSR606118-50"/>
    </source>
</evidence>
<evidence type="ECO:0000256" key="1">
    <source>
        <dbReference type="ARBA" id="ARBA00009913"/>
    </source>
</evidence>
<dbReference type="InterPro" id="IPR006119">
    <property type="entry name" value="Resolv_N"/>
</dbReference>
<gene>
    <name evidence="7" type="ordered locus">Ppro_1325</name>
</gene>
<dbReference type="PROSITE" id="PS51736">
    <property type="entry name" value="RECOMBINASES_3"/>
    <property type="match status" value="1"/>
</dbReference>
<dbReference type="InterPro" id="IPR006118">
    <property type="entry name" value="Recombinase_CS"/>
</dbReference>
<dbReference type="HOGENOM" id="CLU_010686_8_3_7"/>
<dbReference type="InterPro" id="IPR036162">
    <property type="entry name" value="Resolvase-like_N_sf"/>
</dbReference>
<evidence type="ECO:0000313" key="8">
    <source>
        <dbReference type="Proteomes" id="UP000006732"/>
    </source>
</evidence>
<protein>
    <submittedName>
        <fullName evidence="7">Resolvase, N-terminal domain protein</fullName>
    </submittedName>
</protein>
<feature type="domain" description="Resolvase/invertase-type recombinase catalytic" evidence="6">
    <location>
        <begin position="7"/>
        <end position="140"/>
    </location>
</feature>
<proteinExistence type="inferred from homology"/>
<keyword evidence="8" id="KW-1185">Reference proteome</keyword>
<dbReference type="PANTHER" id="PTHR30461">
    <property type="entry name" value="DNA-INVERTASE FROM LAMBDOID PROPHAGE"/>
    <property type="match status" value="1"/>
</dbReference>
<evidence type="ECO:0000256" key="4">
    <source>
        <dbReference type="ARBA" id="ARBA00023172"/>
    </source>
</evidence>
<keyword evidence="4" id="KW-0233">DNA recombination</keyword>
<dbReference type="SMART" id="SM00857">
    <property type="entry name" value="Resolvase"/>
    <property type="match status" value="1"/>
</dbReference>
<dbReference type="Pfam" id="PF00239">
    <property type="entry name" value="Resolvase"/>
    <property type="match status" value="1"/>
</dbReference>
<dbReference type="GO" id="GO:0015074">
    <property type="term" value="P:DNA integration"/>
    <property type="evidence" value="ECO:0007669"/>
    <property type="project" value="UniProtKB-KW"/>
</dbReference>
<dbReference type="Gene3D" id="1.10.10.60">
    <property type="entry name" value="Homeodomain-like"/>
    <property type="match status" value="1"/>
</dbReference>
<dbReference type="InterPro" id="IPR050639">
    <property type="entry name" value="SSR_resolvase"/>
</dbReference>
<dbReference type="KEGG" id="ppd:Ppro_1325"/>
<dbReference type="GO" id="GO:0003677">
    <property type="term" value="F:DNA binding"/>
    <property type="evidence" value="ECO:0007669"/>
    <property type="project" value="UniProtKB-KW"/>
</dbReference>
<dbReference type="OrthoDB" id="9797501at2"/>
<dbReference type="EMBL" id="CP000482">
    <property type="protein sequence ID" value="ABK98945.1"/>
    <property type="molecule type" value="Genomic_DNA"/>
</dbReference>
<feature type="active site" description="O-(5'-phospho-DNA)-serine intermediate" evidence="5">
    <location>
        <position position="15"/>
    </location>
</feature>
<sequence>MGERTGRVLGYKRVSTFEQNTARQLEGVKLDLVFEDKVSGKSVDRPELKQLMRTAYKGDLVVVHSMDRLARNLIDLKLIVSELVAGGARVQFVKEGLTFSGEADPYSELMLNMMGSFAEFERQLIRSRQMEGIAIRKAAGGYKGVGRKRSITDEQIEVIKSRVAAGEKKTVIAKDMGISRESIYKLLKANAN</sequence>
<dbReference type="Gene3D" id="3.40.50.1390">
    <property type="entry name" value="Resolvase, N-terminal catalytic domain"/>
    <property type="match status" value="1"/>
</dbReference>
<dbReference type="AlphaFoldDB" id="A1ANM5"/>
<dbReference type="eggNOG" id="COG1961">
    <property type="taxonomic scope" value="Bacteria"/>
</dbReference>
<keyword evidence="2" id="KW-0229">DNA integration</keyword>
<dbReference type="CDD" id="cd00569">
    <property type="entry name" value="HTH_Hin_like"/>
    <property type="match status" value="1"/>
</dbReference>
<dbReference type="Proteomes" id="UP000006732">
    <property type="component" value="Chromosome"/>
</dbReference>
<evidence type="ECO:0000256" key="2">
    <source>
        <dbReference type="ARBA" id="ARBA00022908"/>
    </source>
</evidence>
<reference evidence="7 8" key="1">
    <citation type="submission" date="2006-10" db="EMBL/GenBank/DDBJ databases">
        <title>Complete sequence of chromosome of Pelobacter propionicus DSM 2379.</title>
        <authorList>
            <consortium name="US DOE Joint Genome Institute"/>
            <person name="Copeland A."/>
            <person name="Lucas S."/>
            <person name="Lapidus A."/>
            <person name="Barry K."/>
            <person name="Detter J.C."/>
            <person name="Glavina del Rio T."/>
            <person name="Hammon N."/>
            <person name="Israni S."/>
            <person name="Dalin E."/>
            <person name="Tice H."/>
            <person name="Pitluck S."/>
            <person name="Saunders E."/>
            <person name="Brettin T."/>
            <person name="Bruce D."/>
            <person name="Han C."/>
            <person name="Tapia R."/>
            <person name="Schmutz J."/>
            <person name="Larimer F."/>
            <person name="Land M."/>
            <person name="Hauser L."/>
            <person name="Kyrpides N."/>
            <person name="Kim E."/>
            <person name="Lovley D."/>
            <person name="Richardson P."/>
        </authorList>
    </citation>
    <scope>NUCLEOTIDE SEQUENCE [LARGE SCALE GENOMIC DNA]</scope>
    <source>
        <strain evidence="8">DSM 2379 / NBRC 103807 / OttBd1</strain>
    </source>
</reference>
<organism evidence="7 8">
    <name type="scientific">Pelobacter propionicus (strain DSM 2379 / NBRC 103807 / OttBd1)</name>
    <dbReference type="NCBI Taxonomy" id="338966"/>
    <lineage>
        <taxon>Bacteria</taxon>
        <taxon>Pseudomonadati</taxon>
        <taxon>Thermodesulfobacteriota</taxon>
        <taxon>Desulfuromonadia</taxon>
        <taxon>Desulfuromonadales</taxon>
        <taxon>Desulfuromonadaceae</taxon>
        <taxon>Pelobacter</taxon>
    </lineage>
</organism>
<dbReference type="SUPFAM" id="SSF53041">
    <property type="entry name" value="Resolvase-like"/>
    <property type="match status" value="1"/>
</dbReference>
<dbReference type="PROSITE" id="PS00398">
    <property type="entry name" value="RECOMBINASES_2"/>
    <property type="match status" value="1"/>
</dbReference>
<accession>A1ANM5</accession>
<dbReference type="CDD" id="cd03768">
    <property type="entry name" value="SR_ResInv"/>
    <property type="match status" value="1"/>
</dbReference>
<comment type="similarity">
    <text evidence="1">Belongs to the site-specific recombinase resolvase family.</text>
</comment>
<dbReference type="SUPFAM" id="SSF46689">
    <property type="entry name" value="Homeodomain-like"/>
    <property type="match status" value="1"/>
</dbReference>
<evidence type="ECO:0000313" key="7">
    <source>
        <dbReference type="EMBL" id="ABK98945.1"/>
    </source>
</evidence>
<evidence type="ECO:0000259" key="6">
    <source>
        <dbReference type="PROSITE" id="PS51736"/>
    </source>
</evidence>
<dbReference type="Pfam" id="PF02796">
    <property type="entry name" value="HTH_7"/>
    <property type="match status" value="1"/>
</dbReference>
<dbReference type="PANTHER" id="PTHR30461:SF26">
    <property type="entry name" value="RESOLVASE HOMOLOG YNEB"/>
    <property type="match status" value="1"/>
</dbReference>
<evidence type="ECO:0000256" key="3">
    <source>
        <dbReference type="ARBA" id="ARBA00023125"/>
    </source>
</evidence>
<dbReference type="GO" id="GO:0000150">
    <property type="term" value="F:DNA strand exchange activity"/>
    <property type="evidence" value="ECO:0007669"/>
    <property type="project" value="InterPro"/>
</dbReference>
<name>A1ANM5_PELPD</name>
<dbReference type="InterPro" id="IPR009057">
    <property type="entry name" value="Homeodomain-like_sf"/>
</dbReference>
<dbReference type="RefSeq" id="WP_011735242.1">
    <property type="nucleotide sequence ID" value="NC_008609.1"/>
</dbReference>
<keyword evidence="3" id="KW-0238">DNA-binding</keyword>